<keyword evidence="1" id="KW-0614">Plasmid</keyword>
<sequence>MVEALPKELDLILYSGDNDVNNALSEKTKNSSNTREIISFTMLVPWTVTINVEAFGDFNCSTSLNKSSKSYDFDREDRTSINNLYLLVDITLIEFYLV</sequence>
<keyword evidence="2" id="KW-1185">Reference proteome</keyword>
<gene>
    <name evidence="1" type="ORF">SM124_04065</name>
</gene>
<evidence type="ECO:0000313" key="1">
    <source>
        <dbReference type="EMBL" id="MDZ5470923.1"/>
    </source>
</evidence>
<protein>
    <submittedName>
        <fullName evidence="1">Uncharacterized protein</fullName>
    </submittedName>
</protein>
<dbReference type="EMBL" id="JAXOFX010000002">
    <property type="protein sequence ID" value="MDZ5470923.1"/>
    <property type="molecule type" value="Genomic_DNA"/>
</dbReference>
<name>A0ABU5IUU2_9BACI</name>
<reference evidence="1 2" key="1">
    <citation type="submission" date="2023-11" db="EMBL/GenBank/DDBJ databases">
        <title>Bacillus jintuensis, isolated from a mudflat on the Beibu Gulf coast.</title>
        <authorList>
            <person name="Li M."/>
        </authorList>
    </citation>
    <scope>NUCLEOTIDE SEQUENCE [LARGE SCALE GENOMIC DNA]</scope>
    <source>
        <strain evidence="1 2">31A1R</strain>
        <plasmid evidence="1">unnamed</plasmid>
    </source>
</reference>
<comment type="caution">
    <text evidence="1">The sequence shown here is derived from an EMBL/GenBank/DDBJ whole genome shotgun (WGS) entry which is preliminary data.</text>
</comment>
<proteinExistence type="predicted"/>
<organism evidence="1 2">
    <name type="scientific">Robertmurraya mangrovi</name>
    <dbReference type="NCBI Taxonomy" id="3098077"/>
    <lineage>
        <taxon>Bacteria</taxon>
        <taxon>Bacillati</taxon>
        <taxon>Bacillota</taxon>
        <taxon>Bacilli</taxon>
        <taxon>Bacillales</taxon>
        <taxon>Bacillaceae</taxon>
        <taxon>Robertmurraya</taxon>
    </lineage>
</organism>
<dbReference type="Proteomes" id="UP001290455">
    <property type="component" value="Unassembled WGS sequence"/>
</dbReference>
<geneLocation type="plasmid" evidence="1">
    <name>unnamed</name>
</geneLocation>
<evidence type="ECO:0000313" key="2">
    <source>
        <dbReference type="Proteomes" id="UP001290455"/>
    </source>
</evidence>
<accession>A0ABU5IUU2</accession>